<dbReference type="GO" id="GO:0005737">
    <property type="term" value="C:cytoplasm"/>
    <property type="evidence" value="ECO:0007669"/>
    <property type="project" value="UniProtKB-ARBA"/>
</dbReference>
<dbReference type="EMBL" id="PNIN01000020">
    <property type="protein sequence ID" value="PMP72598.1"/>
    <property type="molecule type" value="Genomic_DNA"/>
</dbReference>
<reference evidence="13 14" key="1">
    <citation type="submission" date="2018-01" db="EMBL/GenBank/DDBJ databases">
        <title>Metagenomic assembled genomes from two thermal pools in the Uzon Caldera, Kamchatka, Russia.</title>
        <authorList>
            <person name="Wilkins L."/>
            <person name="Ettinger C."/>
        </authorList>
    </citation>
    <scope>NUCLEOTIDE SEQUENCE [LARGE SCALE GENOMIC DNA]</scope>
    <source>
        <strain evidence="13">ZAV-05</strain>
    </source>
</reference>
<dbReference type="Gene3D" id="3.30.1360.10">
    <property type="entry name" value="RNA polymerase, RBP11-like subunit"/>
    <property type="match status" value="1"/>
</dbReference>
<dbReference type="GO" id="GO:0046983">
    <property type="term" value="F:protein dimerization activity"/>
    <property type="evidence" value="ECO:0007669"/>
    <property type="project" value="InterPro"/>
</dbReference>
<comment type="catalytic activity">
    <reaction evidence="10 11">
        <text>RNA(n) + a ribonucleoside 5'-triphosphate = RNA(n+1) + diphosphate</text>
        <dbReference type="Rhea" id="RHEA:21248"/>
        <dbReference type="Rhea" id="RHEA-COMP:14527"/>
        <dbReference type="Rhea" id="RHEA-COMP:17342"/>
        <dbReference type="ChEBI" id="CHEBI:33019"/>
        <dbReference type="ChEBI" id="CHEBI:61557"/>
        <dbReference type="ChEBI" id="CHEBI:140395"/>
        <dbReference type="EC" id="2.7.7.6"/>
    </reaction>
</comment>
<comment type="domain">
    <text evidence="11">The N-terminal domain is essential for RNAP assembly and basal transcription, whereas the C-terminal domain is involved in interaction with transcriptional regulators and with upstream promoter elements.</text>
</comment>
<dbReference type="Gene3D" id="2.170.120.12">
    <property type="entry name" value="DNA-directed RNA polymerase, insert domain"/>
    <property type="match status" value="1"/>
</dbReference>
<keyword evidence="7 11" id="KW-0804">Transcription</keyword>
<dbReference type="GO" id="GO:0003899">
    <property type="term" value="F:DNA-directed RNA polymerase activity"/>
    <property type="evidence" value="ECO:0007669"/>
    <property type="project" value="UniProtKB-UniRule"/>
</dbReference>
<dbReference type="Proteomes" id="UP000242881">
    <property type="component" value="Unassembled WGS sequence"/>
</dbReference>
<proteinExistence type="inferred from homology"/>
<dbReference type="InterPro" id="IPR011260">
    <property type="entry name" value="RNAP_asu_C"/>
</dbReference>
<evidence type="ECO:0000256" key="4">
    <source>
        <dbReference type="ARBA" id="ARBA00022478"/>
    </source>
</evidence>
<evidence type="ECO:0000256" key="3">
    <source>
        <dbReference type="ARBA" id="ARBA00015972"/>
    </source>
</evidence>
<organism evidence="13 14">
    <name type="scientific">Calditerrivibrio nitroreducens</name>
    <dbReference type="NCBI Taxonomy" id="477976"/>
    <lineage>
        <taxon>Bacteria</taxon>
        <taxon>Pseudomonadati</taxon>
        <taxon>Deferribacterota</taxon>
        <taxon>Deferribacteres</taxon>
        <taxon>Deferribacterales</taxon>
        <taxon>Calditerrivibrionaceae</taxon>
    </lineage>
</organism>
<dbReference type="InterPro" id="IPR011263">
    <property type="entry name" value="DNA-dir_RNA_pol_RpoA/D/Rpb3"/>
</dbReference>
<accession>A0A2J6WQD8</accession>
<keyword evidence="4 11" id="KW-0240">DNA-directed RNA polymerase</keyword>
<dbReference type="SUPFAM" id="SSF56553">
    <property type="entry name" value="Insert subdomain of RNA polymerase alpha subunit"/>
    <property type="match status" value="1"/>
</dbReference>
<comment type="similarity">
    <text evidence="1 11">Belongs to the RNA polymerase alpha chain family.</text>
</comment>
<evidence type="ECO:0000256" key="6">
    <source>
        <dbReference type="ARBA" id="ARBA00022695"/>
    </source>
</evidence>
<dbReference type="FunFam" id="2.170.120.12:FF:000001">
    <property type="entry name" value="DNA-directed RNA polymerase subunit alpha"/>
    <property type="match status" value="1"/>
</dbReference>
<evidence type="ECO:0000256" key="2">
    <source>
        <dbReference type="ARBA" id="ARBA00012418"/>
    </source>
</evidence>
<evidence type="ECO:0000256" key="11">
    <source>
        <dbReference type="HAMAP-Rule" id="MF_00059"/>
    </source>
</evidence>
<dbReference type="SMART" id="SM00662">
    <property type="entry name" value="RPOLD"/>
    <property type="match status" value="1"/>
</dbReference>
<sequence length="336" mass="37792">MILMNFKNLIKPKKLEASPDNTDRFGVFVAEPLERGFGITIGNSLRRILLSSIEGTAVVGVKINDVTHEYTTIPGVLEDVVEIILNIKMLELNLNTHEQKRVYIKKKGEGVVKASDIQCDPLVQVLNPDQHIATITDPNTELNIELYVERGIGYVPSEDMKGKFSDIHIIPVDAIFTPIKRANFRVENARVGQSTDYDKLILEVETDGSIAPEDAIGFSAKILKDHLDLFINFDEPNYSEETEKNEIRNDQILELLDKSIEELELSVRAYNCLKNAEIKTLAELCSKTDNDMLKTKNFGRKSLEEIKKVLSELGLSLGMDLEALGYKKLVREEDAS</sequence>
<dbReference type="EC" id="2.7.7.6" evidence="2 11"/>
<evidence type="ECO:0000313" key="13">
    <source>
        <dbReference type="EMBL" id="PMP72598.1"/>
    </source>
</evidence>
<feature type="region of interest" description="Alpha N-terminal domain (alpha-NTD)" evidence="11">
    <location>
        <begin position="1"/>
        <end position="234"/>
    </location>
</feature>
<evidence type="ECO:0000256" key="5">
    <source>
        <dbReference type="ARBA" id="ARBA00022679"/>
    </source>
</evidence>
<dbReference type="InterPro" id="IPR036643">
    <property type="entry name" value="RNApol_insert_sf"/>
</dbReference>
<dbReference type="InterPro" id="IPR011262">
    <property type="entry name" value="DNA-dir_RNA_pol_insert"/>
</dbReference>
<comment type="subunit">
    <text evidence="11">Homodimer. The RNAP catalytic core consists of 2 alpha, 1 beta, 1 beta' and 1 omega subunit. When a sigma factor is associated with the core the holoenzyme is formed, which can initiate transcription.</text>
</comment>
<evidence type="ECO:0000256" key="7">
    <source>
        <dbReference type="ARBA" id="ARBA00023163"/>
    </source>
</evidence>
<dbReference type="Pfam" id="PF03118">
    <property type="entry name" value="RNA_pol_A_CTD"/>
    <property type="match status" value="1"/>
</dbReference>
<dbReference type="InterPro" id="IPR011773">
    <property type="entry name" value="DNA-dir_RpoA"/>
</dbReference>
<keyword evidence="5 11" id="KW-0808">Transferase</keyword>
<name>A0A2J6WQD8_9BACT</name>
<evidence type="ECO:0000256" key="8">
    <source>
        <dbReference type="ARBA" id="ARBA00032524"/>
    </source>
</evidence>
<protein>
    <recommendedName>
        <fullName evidence="3 11">DNA-directed RNA polymerase subunit alpha</fullName>
        <shortName evidence="11">RNAP subunit alpha</shortName>
        <ecNumber evidence="2 11">2.7.7.6</ecNumber>
    </recommendedName>
    <alternativeName>
        <fullName evidence="9 11">RNA polymerase subunit alpha</fullName>
    </alternativeName>
    <alternativeName>
        <fullName evidence="8 11">Transcriptase subunit alpha</fullName>
    </alternativeName>
</protein>
<dbReference type="NCBIfam" id="TIGR02027">
    <property type="entry name" value="rpoA"/>
    <property type="match status" value="1"/>
</dbReference>
<dbReference type="GO" id="GO:0000428">
    <property type="term" value="C:DNA-directed RNA polymerase complex"/>
    <property type="evidence" value="ECO:0007669"/>
    <property type="project" value="UniProtKB-KW"/>
</dbReference>
<dbReference type="GO" id="GO:0003677">
    <property type="term" value="F:DNA binding"/>
    <property type="evidence" value="ECO:0007669"/>
    <property type="project" value="UniProtKB-UniRule"/>
</dbReference>
<dbReference type="GO" id="GO:0006351">
    <property type="term" value="P:DNA-templated transcription"/>
    <property type="evidence" value="ECO:0007669"/>
    <property type="project" value="UniProtKB-UniRule"/>
</dbReference>
<dbReference type="CDD" id="cd06928">
    <property type="entry name" value="RNAP_alpha_NTD"/>
    <property type="match status" value="1"/>
</dbReference>
<evidence type="ECO:0000256" key="1">
    <source>
        <dbReference type="ARBA" id="ARBA00007123"/>
    </source>
</evidence>
<evidence type="ECO:0000256" key="10">
    <source>
        <dbReference type="ARBA" id="ARBA00048552"/>
    </source>
</evidence>
<dbReference type="AlphaFoldDB" id="A0A2J6WQD8"/>
<dbReference type="Gene3D" id="1.10.150.20">
    <property type="entry name" value="5' to 3' exonuclease, C-terminal subdomain"/>
    <property type="match status" value="1"/>
</dbReference>
<evidence type="ECO:0000313" key="14">
    <source>
        <dbReference type="Proteomes" id="UP000242881"/>
    </source>
</evidence>
<keyword evidence="6 11" id="KW-0548">Nucleotidyltransferase</keyword>
<feature type="region of interest" description="Alpha C-terminal domain (alpha-CTD)" evidence="11">
    <location>
        <begin position="252"/>
        <end position="336"/>
    </location>
</feature>
<dbReference type="SUPFAM" id="SSF55257">
    <property type="entry name" value="RBP11-like subunits of RNA polymerase"/>
    <property type="match status" value="1"/>
</dbReference>
<dbReference type="NCBIfam" id="NF003519">
    <property type="entry name" value="PRK05182.2-5"/>
    <property type="match status" value="1"/>
</dbReference>
<dbReference type="InterPro" id="IPR036603">
    <property type="entry name" value="RBP11-like"/>
</dbReference>
<comment type="function">
    <text evidence="11">DNA-dependent RNA polymerase catalyzes the transcription of DNA into RNA using the four ribonucleoside triphosphates as substrates.</text>
</comment>
<evidence type="ECO:0000256" key="9">
    <source>
        <dbReference type="ARBA" id="ARBA00033070"/>
    </source>
</evidence>
<comment type="caution">
    <text evidence="13">The sequence shown here is derived from an EMBL/GenBank/DDBJ whole genome shotgun (WGS) entry which is preliminary data.</text>
</comment>
<dbReference type="HAMAP" id="MF_00059">
    <property type="entry name" value="RNApol_bact_RpoA"/>
    <property type="match status" value="1"/>
</dbReference>
<feature type="domain" description="DNA-directed RNA polymerase RpoA/D/Rpb3-type" evidence="12">
    <location>
        <begin position="25"/>
        <end position="233"/>
    </location>
</feature>
<gene>
    <name evidence="11" type="primary">rpoA</name>
    <name evidence="13" type="ORF">C0187_01380</name>
</gene>
<dbReference type="NCBIfam" id="NF003513">
    <property type="entry name" value="PRK05182.1-2"/>
    <property type="match status" value="1"/>
</dbReference>
<evidence type="ECO:0000259" key="12">
    <source>
        <dbReference type="SMART" id="SM00662"/>
    </source>
</evidence>
<dbReference type="RefSeq" id="WP_424606263.1">
    <property type="nucleotide sequence ID" value="NZ_JBNAVA010000014.1"/>
</dbReference>
<dbReference type="Pfam" id="PF01000">
    <property type="entry name" value="RNA_pol_A_bac"/>
    <property type="match status" value="1"/>
</dbReference>
<dbReference type="SUPFAM" id="SSF47789">
    <property type="entry name" value="C-terminal domain of RNA polymerase alpha subunit"/>
    <property type="match status" value="1"/>
</dbReference>
<dbReference type="Pfam" id="PF01193">
    <property type="entry name" value="RNA_pol_L"/>
    <property type="match status" value="1"/>
</dbReference>